<dbReference type="SUPFAM" id="SSF111369">
    <property type="entry name" value="HlyD-like secretion proteins"/>
    <property type="match status" value="1"/>
</dbReference>
<dbReference type="GO" id="GO:0060003">
    <property type="term" value="P:copper ion export"/>
    <property type="evidence" value="ECO:0007669"/>
    <property type="project" value="TreeGrafter"/>
</dbReference>
<comment type="caution">
    <text evidence="9">The sequence shown here is derived from an EMBL/GenBank/DDBJ whole genome shotgun (WGS) entry which is preliminary data.</text>
</comment>
<dbReference type="InterPro" id="IPR058791">
    <property type="entry name" value="3HB_CusB"/>
</dbReference>
<dbReference type="Pfam" id="PF25954">
    <property type="entry name" value="Beta-barrel_RND_2"/>
    <property type="match status" value="1"/>
</dbReference>
<feature type="domain" description="Heavy metal binding" evidence="4">
    <location>
        <begin position="368"/>
        <end position="395"/>
    </location>
</feature>
<dbReference type="Proteomes" id="UP000094056">
    <property type="component" value="Unassembled WGS sequence"/>
</dbReference>
<feature type="domain" description="Heavy metal binding" evidence="4">
    <location>
        <begin position="63"/>
        <end position="89"/>
    </location>
</feature>
<dbReference type="InterPro" id="IPR058790">
    <property type="entry name" value="BSH_CusB"/>
</dbReference>
<dbReference type="Pfam" id="PF25919">
    <property type="entry name" value="BSH_CusB"/>
    <property type="match status" value="1"/>
</dbReference>
<evidence type="ECO:0000313" key="10">
    <source>
        <dbReference type="Proteomes" id="UP000094056"/>
    </source>
</evidence>
<dbReference type="InterPro" id="IPR045800">
    <property type="entry name" value="HMBD"/>
</dbReference>
<name>A0A1E3X5D3_9BACT</name>
<dbReference type="InterPro" id="IPR058649">
    <property type="entry name" value="CzcB_C"/>
</dbReference>
<reference evidence="9 10" key="1">
    <citation type="submission" date="2016-07" db="EMBL/GenBank/DDBJ databases">
        <title>Draft genome of Scalindua rubra, obtained from a brine-seawater interface in the Red Sea, sheds light on salt adaptation in anammox bacteria.</title>
        <authorList>
            <person name="Speth D.R."/>
            <person name="Lagkouvardos I."/>
            <person name="Wang Y."/>
            <person name="Qian P.-Y."/>
            <person name="Dutilh B.E."/>
            <person name="Jetten M.S."/>
        </authorList>
    </citation>
    <scope>NUCLEOTIDE SEQUENCE [LARGE SCALE GENOMIC DNA]</scope>
    <source>
        <strain evidence="9">BSI-1</strain>
    </source>
</reference>
<keyword evidence="3" id="KW-1133">Transmembrane helix</keyword>
<evidence type="ECO:0000313" key="9">
    <source>
        <dbReference type="EMBL" id="ODS30828.1"/>
    </source>
</evidence>
<dbReference type="GO" id="GO:0046872">
    <property type="term" value="F:metal ion binding"/>
    <property type="evidence" value="ECO:0007669"/>
    <property type="project" value="InterPro"/>
</dbReference>
<dbReference type="PANTHER" id="PTHR30097">
    <property type="entry name" value="CATION EFFLUX SYSTEM PROTEIN CUSB"/>
    <property type="match status" value="1"/>
</dbReference>
<dbReference type="Gene3D" id="2.40.30.170">
    <property type="match status" value="1"/>
</dbReference>
<comment type="similarity">
    <text evidence="1">Belongs to the membrane fusion protein (MFP) (TC 8.A.1) family.</text>
</comment>
<dbReference type="Gene3D" id="2.40.420.20">
    <property type="match status" value="1"/>
</dbReference>
<proteinExistence type="inferred from homology"/>
<dbReference type="GO" id="GO:0015679">
    <property type="term" value="P:plasma membrane copper ion transport"/>
    <property type="evidence" value="ECO:0007669"/>
    <property type="project" value="TreeGrafter"/>
</dbReference>
<feature type="domain" description="Heavy metal binding" evidence="4">
    <location>
        <begin position="412"/>
        <end position="433"/>
    </location>
</feature>
<keyword evidence="2" id="KW-0813">Transport</keyword>
<evidence type="ECO:0000259" key="6">
    <source>
        <dbReference type="Pfam" id="PF25919"/>
    </source>
</evidence>
<gene>
    <name evidence="9" type="ORF">SCARUB_04059</name>
</gene>
<protein>
    <submittedName>
        <fullName evidence="9">Uncharacterized protein</fullName>
    </submittedName>
</protein>
<feature type="transmembrane region" description="Helical" evidence="3">
    <location>
        <begin position="21"/>
        <end position="39"/>
    </location>
</feature>
<dbReference type="GO" id="GO:0030313">
    <property type="term" value="C:cell envelope"/>
    <property type="evidence" value="ECO:0007669"/>
    <property type="project" value="TreeGrafter"/>
</dbReference>
<evidence type="ECO:0000256" key="3">
    <source>
        <dbReference type="SAM" id="Phobius"/>
    </source>
</evidence>
<feature type="domain" description="CusB-like beta-barrel" evidence="7">
    <location>
        <begin position="276"/>
        <end position="351"/>
    </location>
</feature>
<feature type="domain" description="CusB-like barrel-sandwich hybrid" evidence="6">
    <location>
        <begin position="141"/>
        <end position="272"/>
    </location>
</feature>
<dbReference type="AlphaFoldDB" id="A0A1E3X5D3"/>
<feature type="domain" description="CusB-like three alpha-helical bundle" evidence="5">
    <location>
        <begin position="207"/>
        <end position="239"/>
    </location>
</feature>
<dbReference type="InterPro" id="IPR058792">
    <property type="entry name" value="Beta-barrel_RND_2"/>
</dbReference>
<evidence type="ECO:0000259" key="8">
    <source>
        <dbReference type="Pfam" id="PF25975"/>
    </source>
</evidence>
<dbReference type="Pfam" id="PF25975">
    <property type="entry name" value="CzcB_C"/>
    <property type="match status" value="1"/>
</dbReference>
<evidence type="ECO:0000259" key="4">
    <source>
        <dbReference type="Pfam" id="PF19335"/>
    </source>
</evidence>
<evidence type="ECO:0000259" key="7">
    <source>
        <dbReference type="Pfam" id="PF25954"/>
    </source>
</evidence>
<dbReference type="Pfam" id="PF19335">
    <property type="entry name" value="HMBD"/>
    <property type="match status" value="4"/>
</dbReference>
<dbReference type="EMBL" id="MAYW01000171">
    <property type="protein sequence ID" value="ODS30828.1"/>
    <property type="molecule type" value="Genomic_DNA"/>
</dbReference>
<feature type="domain" description="CzcB-like C-terminal circularly permuted SH3-like" evidence="8">
    <location>
        <begin position="485"/>
        <end position="545"/>
    </location>
</feature>
<dbReference type="InterPro" id="IPR051909">
    <property type="entry name" value="MFP_Cation_Efflux"/>
</dbReference>
<dbReference type="Pfam" id="PF25869">
    <property type="entry name" value="3HB_CusB"/>
    <property type="match status" value="1"/>
</dbReference>
<dbReference type="Gene3D" id="6.10.140.730">
    <property type="match status" value="1"/>
</dbReference>
<sequence length="734" mass="82426">MKNLPNSSKEKPKILKTRWGVISALIAIFIAGLVIGILLRTGGVESPVETTAPTQTTEGKILFWTCSMHPQIKRDGPGRCPICDMDLVPMREEAGRGEKASLKLGERARHLASVRTTPVKYRKLSKSIYTVGKIDYDESRVAHVTAWVGGRVDKLYVNFTGTIVKKGEHLVYMYSPDLLSTQDEYLLAYRGIEQLKKSPVPEIISSSKTLLENTKQRLRLWGITKEQINELERTQKPQTHLTIYAPIGGTIIDKDAFEGMYFKTGDRLYTIADLSRVWLYLDIYEYDIPWIRYGQDIEVITESYPGEVFHGTVVFIEPFLNEMTRTVKVRVNMDNREGKLKPGMYVNARFKVRLGSEGVIFDSKIKGKYMCPMHPDVISDKEGNCPECGMKLEPVGGGRMGVFVPGLIPLQYECPMKCEGSASDKPGNCPKCELVLIKKEVAGVQEEKAVYVCSEHIDEQTGLPGKCPVCERKLVIKPKEEIGVLAVPHSAVLFTGKRNIVYVEKEEGNYIPMEVVIGPKADEYYPVISGLKAGEKVVTSGGFLIDSQMQLLGKPSLLFPEGSAIEKPIVDKEEEIHEHHLTEMIEVPALWQAMEEIFNSYYAVAAKLANDSVKNIDENLDLIISNSKKIKDMKLDIQEGTFERLSEIASEIRDGATEMNGMELEEARKRFKNLSKSVINYSKEFNGKIKGAEKAYVYYCPMADALWLQKKKGTLNPYLGSKMQKCGSIKEELP</sequence>
<dbReference type="PANTHER" id="PTHR30097:SF15">
    <property type="entry name" value="CATION EFFLUX SYSTEM PROTEIN CUSB"/>
    <property type="match status" value="1"/>
</dbReference>
<dbReference type="PATRIC" id="fig|1872076.5.peg.4844"/>
<keyword evidence="3" id="KW-0472">Membrane</keyword>
<evidence type="ECO:0000256" key="2">
    <source>
        <dbReference type="ARBA" id="ARBA00022448"/>
    </source>
</evidence>
<accession>A0A1E3X5D3</accession>
<dbReference type="FunFam" id="2.40.30.170:FF:000010">
    <property type="entry name" value="Efflux RND transporter periplasmic adaptor subunit"/>
    <property type="match status" value="1"/>
</dbReference>
<feature type="domain" description="Heavy metal binding" evidence="4">
    <location>
        <begin position="450"/>
        <end position="477"/>
    </location>
</feature>
<evidence type="ECO:0000256" key="1">
    <source>
        <dbReference type="ARBA" id="ARBA00009477"/>
    </source>
</evidence>
<evidence type="ECO:0000259" key="5">
    <source>
        <dbReference type="Pfam" id="PF25869"/>
    </source>
</evidence>
<organism evidence="9 10">
    <name type="scientific">Candidatus Scalindua rubra</name>
    <dbReference type="NCBI Taxonomy" id="1872076"/>
    <lineage>
        <taxon>Bacteria</taxon>
        <taxon>Pseudomonadati</taxon>
        <taxon>Planctomycetota</taxon>
        <taxon>Candidatus Brocadiia</taxon>
        <taxon>Candidatus Brocadiales</taxon>
        <taxon>Candidatus Scalinduaceae</taxon>
        <taxon>Candidatus Scalindua</taxon>
    </lineage>
</organism>
<keyword evidence="3" id="KW-0812">Transmembrane</keyword>